<evidence type="ECO:0000313" key="4">
    <source>
        <dbReference type="Proteomes" id="UP000771797"/>
    </source>
</evidence>
<dbReference type="Pfam" id="PF07179">
    <property type="entry name" value="SseB"/>
    <property type="match status" value="1"/>
</dbReference>
<proteinExistence type="predicted"/>
<keyword evidence="4" id="KW-1185">Reference proteome</keyword>
<sequence>MTEREENDLERLLRLAADEPAHRPEFYQRLLESTVYVLGTANGGEGQTTLEAGSQVNLTQWEKQDGTSAIPFFSSLEVLRQAIEEEQSYLALTARSLFEMTEGATLYLNPRLPYGKEFVPEEVRGLLKEGGGSAPEQRTVEQDTEVLLGQPAEYPAAMVDSLTQLLAKHGNVKRAFLTLMHDRSVSEHPSLVIGIEAEGDIEPVMRECGQVIGDTVSKGKAVDLYRIAENDEGLSRYFVEQVEPFYQRRWGSRLRNFFKGGNA</sequence>
<dbReference type="InterPro" id="IPR009839">
    <property type="entry name" value="SseB_N"/>
</dbReference>
<name>A0ABQ6Y2X2_9GAMM</name>
<protein>
    <submittedName>
        <fullName evidence="3">Enhanced serine sensitivity protein SseB</fullName>
    </submittedName>
</protein>
<gene>
    <name evidence="3" type="ORF">A6D6_03927</name>
</gene>
<accession>A0ABQ6Y2X2</accession>
<dbReference type="RefSeq" id="WP_159661671.1">
    <property type="nucleotide sequence ID" value="NZ_AQPF01000062.1"/>
</dbReference>
<dbReference type="Proteomes" id="UP000771797">
    <property type="component" value="Unassembled WGS sequence"/>
</dbReference>
<comment type="caution">
    <text evidence="3">The sequence shown here is derived from an EMBL/GenBank/DDBJ whole genome shotgun (WGS) entry which is preliminary data.</text>
</comment>
<dbReference type="InterPro" id="IPR027945">
    <property type="entry name" value="SseB_C"/>
</dbReference>
<evidence type="ECO:0000259" key="2">
    <source>
        <dbReference type="Pfam" id="PF14581"/>
    </source>
</evidence>
<evidence type="ECO:0000313" key="3">
    <source>
        <dbReference type="EMBL" id="KAF0802752.1"/>
    </source>
</evidence>
<dbReference type="NCBIfam" id="NF008624">
    <property type="entry name" value="PRK11611.1"/>
    <property type="match status" value="1"/>
</dbReference>
<dbReference type="EMBL" id="AQPF01000062">
    <property type="protein sequence ID" value="KAF0802752.1"/>
    <property type="molecule type" value="Genomic_DNA"/>
</dbReference>
<feature type="domain" description="SseB protein C-terminal" evidence="2">
    <location>
        <begin position="140"/>
        <end position="248"/>
    </location>
</feature>
<dbReference type="Pfam" id="PF14581">
    <property type="entry name" value="SseB_C"/>
    <property type="match status" value="1"/>
</dbReference>
<feature type="domain" description="SseB protein N-terminal" evidence="1">
    <location>
        <begin position="9"/>
        <end position="124"/>
    </location>
</feature>
<evidence type="ECO:0000259" key="1">
    <source>
        <dbReference type="Pfam" id="PF07179"/>
    </source>
</evidence>
<reference evidence="3 4" key="1">
    <citation type="submission" date="2012-09" db="EMBL/GenBank/DDBJ databases">
        <title>Genome Sequence of alkane-degrading Bacterium Alcanivorax sp. 6-D-6.</title>
        <authorList>
            <person name="Lai Q."/>
            <person name="Shao Z."/>
        </authorList>
    </citation>
    <scope>NUCLEOTIDE SEQUENCE [LARGE SCALE GENOMIC DNA]</scope>
    <source>
        <strain evidence="3 4">6-D-6</strain>
    </source>
</reference>
<organism evidence="3 4">
    <name type="scientific">Alcanivorax xiamenensis</name>
    <dbReference type="NCBI Taxonomy" id="1177156"/>
    <lineage>
        <taxon>Bacteria</taxon>
        <taxon>Pseudomonadati</taxon>
        <taxon>Pseudomonadota</taxon>
        <taxon>Gammaproteobacteria</taxon>
        <taxon>Oceanospirillales</taxon>
        <taxon>Alcanivoracaceae</taxon>
        <taxon>Alcanivorax</taxon>
    </lineage>
</organism>